<dbReference type="PANTHER" id="PTHR47723:SF19">
    <property type="entry name" value="POLYNUCLEOTIDYL TRANSFERASE, RIBONUCLEASE H-LIKE SUPERFAMILY PROTEIN"/>
    <property type="match status" value="1"/>
</dbReference>
<dbReference type="InterPro" id="IPR053151">
    <property type="entry name" value="RNase_H-like"/>
</dbReference>
<dbReference type="GeneID" id="140008901"/>
<dbReference type="Gene3D" id="3.30.420.10">
    <property type="entry name" value="Ribonuclease H-like superfamily/Ribonuclease H"/>
    <property type="match status" value="1"/>
</dbReference>
<evidence type="ECO:0000259" key="1">
    <source>
        <dbReference type="Pfam" id="PF13456"/>
    </source>
</evidence>
<dbReference type="PANTHER" id="PTHR47723">
    <property type="entry name" value="OS05G0353850 PROTEIN"/>
    <property type="match status" value="1"/>
</dbReference>
<organism evidence="2 3">
    <name type="scientific">Coffea arabica</name>
    <name type="common">Arabian coffee</name>
    <dbReference type="NCBI Taxonomy" id="13443"/>
    <lineage>
        <taxon>Eukaryota</taxon>
        <taxon>Viridiplantae</taxon>
        <taxon>Streptophyta</taxon>
        <taxon>Embryophyta</taxon>
        <taxon>Tracheophyta</taxon>
        <taxon>Spermatophyta</taxon>
        <taxon>Magnoliopsida</taxon>
        <taxon>eudicotyledons</taxon>
        <taxon>Gunneridae</taxon>
        <taxon>Pentapetalae</taxon>
        <taxon>asterids</taxon>
        <taxon>lamiids</taxon>
        <taxon>Gentianales</taxon>
        <taxon>Rubiaceae</taxon>
        <taxon>Ixoroideae</taxon>
        <taxon>Gardenieae complex</taxon>
        <taxon>Bertiereae - Coffeeae clade</taxon>
        <taxon>Coffeeae</taxon>
        <taxon>Coffea</taxon>
    </lineage>
</organism>
<dbReference type="Proteomes" id="UP001652660">
    <property type="component" value="Chromosome 6c"/>
</dbReference>
<gene>
    <name evidence="3" type="primary">LOC140008901</name>
</gene>
<dbReference type="InterPro" id="IPR036397">
    <property type="entry name" value="RNaseH_sf"/>
</dbReference>
<dbReference type="InterPro" id="IPR002156">
    <property type="entry name" value="RNaseH_domain"/>
</dbReference>
<dbReference type="CDD" id="cd06222">
    <property type="entry name" value="RNase_H_like"/>
    <property type="match status" value="1"/>
</dbReference>
<accession>A0ABM4URK6</accession>
<feature type="domain" description="RNase H type-1" evidence="1">
    <location>
        <begin position="35"/>
        <end position="107"/>
    </location>
</feature>
<evidence type="ECO:0000313" key="3">
    <source>
        <dbReference type="RefSeq" id="XP_071909911.1"/>
    </source>
</evidence>
<name>A0ABM4URK6_COFAR</name>
<keyword evidence="2" id="KW-1185">Reference proteome</keyword>
<protein>
    <recommendedName>
        <fullName evidence="1">RNase H type-1 domain-containing protein</fullName>
    </recommendedName>
</protein>
<proteinExistence type="predicted"/>
<evidence type="ECO:0000313" key="2">
    <source>
        <dbReference type="Proteomes" id="UP001652660"/>
    </source>
</evidence>
<reference evidence="3" key="1">
    <citation type="submission" date="2025-08" db="UniProtKB">
        <authorList>
            <consortium name="RefSeq"/>
        </authorList>
    </citation>
    <scope>IDENTIFICATION</scope>
    <source>
        <tissue evidence="3">Leaves</tissue>
    </source>
</reference>
<dbReference type="RefSeq" id="XP_071909911.1">
    <property type="nucleotide sequence ID" value="XM_072053810.1"/>
</dbReference>
<dbReference type="Pfam" id="PF13456">
    <property type="entry name" value="RVT_3"/>
    <property type="match status" value="1"/>
</dbReference>
<dbReference type="InterPro" id="IPR044730">
    <property type="entry name" value="RNase_H-like_dom_plant"/>
</dbReference>
<sequence>MEDQPRQQMMNQRWTPLQCDTIRISTDAAMSAKKALLMAKDAGWAKIELQSDCKNVVNMMKERRTGVQTVTTIVEGINQLADWFSVCNFNFVSRKRNCLSHYVAKFASTLVKNVMGKLSFPLWLKQMAQDDLMGSCPDL</sequence>